<dbReference type="InterPro" id="IPR000792">
    <property type="entry name" value="Tscrpt_reg_LuxR_C"/>
</dbReference>
<dbReference type="Gene3D" id="1.10.10.10">
    <property type="entry name" value="Winged helix-like DNA-binding domain superfamily/Winged helix DNA-binding domain"/>
    <property type="match status" value="1"/>
</dbReference>
<protein>
    <submittedName>
        <fullName evidence="5">LuxR family transcriptional regulator</fullName>
    </submittedName>
</protein>
<dbReference type="SMART" id="SM00421">
    <property type="entry name" value="HTH_LUXR"/>
    <property type="match status" value="1"/>
</dbReference>
<dbReference type="PANTHER" id="PTHR43214:SF41">
    <property type="entry name" value="NITRATE_NITRITE RESPONSE REGULATOR PROTEIN NARP"/>
    <property type="match status" value="1"/>
</dbReference>
<dbReference type="PROSITE" id="PS00622">
    <property type="entry name" value="HTH_LUXR_1"/>
    <property type="match status" value="1"/>
</dbReference>
<dbReference type="PRINTS" id="PR00038">
    <property type="entry name" value="HTHLUXR"/>
</dbReference>
<gene>
    <name evidence="5" type="ORF">KDW96_21000</name>
</gene>
<keyword evidence="3" id="KW-0804">Transcription</keyword>
<keyword evidence="1" id="KW-0805">Transcription regulation</keyword>
<dbReference type="Proteomes" id="UP001059672">
    <property type="component" value="Chromosome"/>
</dbReference>
<evidence type="ECO:0000256" key="2">
    <source>
        <dbReference type="ARBA" id="ARBA00023125"/>
    </source>
</evidence>
<dbReference type="Pfam" id="PF25873">
    <property type="entry name" value="WHD_MalT"/>
    <property type="match status" value="1"/>
</dbReference>
<dbReference type="Gene3D" id="1.25.40.10">
    <property type="entry name" value="Tetratricopeptide repeat domain"/>
    <property type="match status" value="1"/>
</dbReference>
<dbReference type="InterPro" id="IPR059106">
    <property type="entry name" value="WHD_MalT"/>
</dbReference>
<dbReference type="PANTHER" id="PTHR43214">
    <property type="entry name" value="TWO-COMPONENT RESPONSE REGULATOR"/>
    <property type="match status" value="1"/>
</dbReference>
<dbReference type="InterPro" id="IPR011990">
    <property type="entry name" value="TPR-like_helical_dom_sf"/>
</dbReference>
<dbReference type="InterPro" id="IPR036388">
    <property type="entry name" value="WH-like_DNA-bd_sf"/>
</dbReference>
<dbReference type="EMBL" id="CP073346">
    <property type="protein sequence ID" value="UTW07577.1"/>
    <property type="molecule type" value="Genomic_DNA"/>
</dbReference>
<dbReference type="InterPro" id="IPR016032">
    <property type="entry name" value="Sig_transdc_resp-reg_C-effctor"/>
</dbReference>
<dbReference type="SUPFAM" id="SSF46894">
    <property type="entry name" value="C-terminal effector domain of the bipartite response regulators"/>
    <property type="match status" value="1"/>
</dbReference>
<reference evidence="5" key="1">
    <citation type="submission" date="2021-04" db="EMBL/GenBank/DDBJ databases">
        <title>Oceanospirillales bacteria with DddD are important DMSP degraders in coastal seawater.</title>
        <authorList>
            <person name="Liu J."/>
        </authorList>
    </citation>
    <scope>NUCLEOTIDE SEQUENCE</scope>
    <source>
        <strain evidence="5">D13-4</strain>
    </source>
</reference>
<sequence>MSREGLPAPASLPLLRTKLAPGSTGTGPQLLRTCLVQRLLAARDRRLTILCAPAGFGKSSLLGQLRLRLQASGARVAWLSCDEADSEPLRLLRYLVAAIAEQLPGFGGPLPGLLLEGRQPAEVLVDVFLGELRGVEDELYLILDDFHSIRHPGLGPLAQCLIEQLPDQVRLIAGMRRRPELDQSRLASGVTAFWLRGEDLRLRLEETASYLGECRGLRLSSGEVERLHERCEGWITALHLVASSLAGHADPAAYIAQLSGSERNLADYLGEDVLDRLPRELQRFLELTSVLDQLNVELCNVLTGRDDAAAMLQRLQHEELFIMPTGEQGKWFRYHPLFAECLRARLLRRGDPGPLQLAAARWCEQHNLPDMAVEYALRAREYGFAAAFLAQQGTRLLANNRLYGILASVEALPPDVVHEYPVFQVFYAWQLAFEQKYADAEALIEDIGVRLQSGAQTRQNGQPGLLVVAQLIKALVQLYQDRLESCLAISQRWLGRVPIEQPEIRAGLACVQAAAYALLGDFGEASRSIGLARDSLRRANSEYLHAVVGLIEALLCKEQGRLERGRTLAEVARARAERAFGRRSRVDGALALAYADILYEQDLHAAILAELPLATSRRDLATPIELVSRGQLVMVRARFYGGEGEAALQQLDAWLAALSGPGYERVYAQAMGCRVQFLLWLRRPHEAERTSAQLQRHLAALPTGRTGDAAVASVLGQARLALSERRADKAVELLEACLREQAAEHQCERRLRLCLLLAVAYWRAEGAERAFALFQASMEDAWQRGYRRLFLDDALWLLPLWDAWKAAHPERARGWRKLGAQLHEQCLRLGVDPQSLDDHQAVSHREQDILRLVAAGLANREIAQALHLSEATIKWHLHRLFVKLGVRSRTQAVLRGKSSGLLGEA</sequence>
<dbReference type="InterPro" id="IPR039420">
    <property type="entry name" value="WalR-like"/>
</dbReference>
<organism evidence="5 6">
    <name type="scientific">Pseudomonas benzenivorans</name>
    <dbReference type="NCBI Taxonomy" id="556533"/>
    <lineage>
        <taxon>Bacteria</taxon>
        <taxon>Pseudomonadati</taxon>
        <taxon>Pseudomonadota</taxon>
        <taxon>Gammaproteobacteria</taxon>
        <taxon>Pseudomonadales</taxon>
        <taxon>Pseudomonadaceae</taxon>
        <taxon>Pseudomonas</taxon>
    </lineage>
</organism>
<dbReference type="RefSeq" id="WP_255838163.1">
    <property type="nucleotide sequence ID" value="NZ_CP073346.1"/>
</dbReference>
<evidence type="ECO:0000256" key="1">
    <source>
        <dbReference type="ARBA" id="ARBA00023015"/>
    </source>
</evidence>
<feature type="domain" description="HTH luxR-type" evidence="4">
    <location>
        <begin position="835"/>
        <end position="900"/>
    </location>
</feature>
<evidence type="ECO:0000313" key="5">
    <source>
        <dbReference type="EMBL" id="UTW07577.1"/>
    </source>
</evidence>
<dbReference type="CDD" id="cd06170">
    <property type="entry name" value="LuxR_C_like"/>
    <property type="match status" value="1"/>
</dbReference>
<accession>A0ABY5H851</accession>
<evidence type="ECO:0000259" key="4">
    <source>
        <dbReference type="PROSITE" id="PS50043"/>
    </source>
</evidence>
<proteinExistence type="predicted"/>
<evidence type="ECO:0000256" key="3">
    <source>
        <dbReference type="ARBA" id="ARBA00023163"/>
    </source>
</evidence>
<keyword evidence="2" id="KW-0238">DNA-binding</keyword>
<dbReference type="Pfam" id="PF00196">
    <property type="entry name" value="GerE"/>
    <property type="match status" value="1"/>
</dbReference>
<name>A0ABY5H851_9PSED</name>
<dbReference type="PROSITE" id="PS50043">
    <property type="entry name" value="HTH_LUXR_2"/>
    <property type="match status" value="1"/>
</dbReference>
<keyword evidence="6" id="KW-1185">Reference proteome</keyword>
<dbReference type="SUPFAM" id="SSF52540">
    <property type="entry name" value="P-loop containing nucleoside triphosphate hydrolases"/>
    <property type="match status" value="1"/>
</dbReference>
<dbReference type="InterPro" id="IPR027417">
    <property type="entry name" value="P-loop_NTPase"/>
</dbReference>
<evidence type="ECO:0000313" key="6">
    <source>
        <dbReference type="Proteomes" id="UP001059672"/>
    </source>
</evidence>